<organism evidence="1 2">
    <name type="scientific">Panagrolaimus sp. ES5</name>
    <dbReference type="NCBI Taxonomy" id="591445"/>
    <lineage>
        <taxon>Eukaryota</taxon>
        <taxon>Metazoa</taxon>
        <taxon>Ecdysozoa</taxon>
        <taxon>Nematoda</taxon>
        <taxon>Chromadorea</taxon>
        <taxon>Rhabditida</taxon>
        <taxon>Tylenchina</taxon>
        <taxon>Panagrolaimomorpha</taxon>
        <taxon>Panagrolaimoidea</taxon>
        <taxon>Panagrolaimidae</taxon>
        <taxon>Panagrolaimus</taxon>
    </lineage>
</organism>
<proteinExistence type="predicted"/>
<name>A0AC34GJD2_9BILA</name>
<dbReference type="WBParaSite" id="ES5_v2.g29761.t1">
    <property type="protein sequence ID" value="ES5_v2.g29761.t1"/>
    <property type="gene ID" value="ES5_v2.g29761"/>
</dbReference>
<protein>
    <submittedName>
        <fullName evidence="2">Uncharacterized protein</fullName>
    </submittedName>
</protein>
<reference evidence="2" key="1">
    <citation type="submission" date="2022-11" db="UniProtKB">
        <authorList>
            <consortium name="WormBaseParasite"/>
        </authorList>
    </citation>
    <scope>IDENTIFICATION</scope>
</reference>
<sequence length="176" mass="19752">IIPAKRNRTFLDYSDVEALRASGGSAPKRMDFNKNKNRPMVKADVSTPLLVLATSTTTPPKTTTLPPKSTTTHKPEGFFAPFGKIFEHPEHGLMYFIIFVIIVIFLLLLLLLCIWCCCCKKPVKGKYKVLEKENQPLNAEPDPEAGIAYSTEAYEKPLISKSMISRQSIKARKPKK</sequence>
<dbReference type="Proteomes" id="UP000887579">
    <property type="component" value="Unplaced"/>
</dbReference>
<accession>A0AC34GJD2</accession>
<evidence type="ECO:0000313" key="2">
    <source>
        <dbReference type="WBParaSite" id="ES5_v2.g29761.t1"/>
    </source>
</evidence>
<evidence type="ECO:0000313" key="1">
    <source>
        <dbReference type="Proteomes" id="UP000887579"/>
    </source>
</evidence>